<evidence type="ECO:0000313" key="2">
    <source>
        <dbReference type="EMBL" id="MCQ1948480.1"/>
    </source>
</evidence>
<organism evidence="2 3">
    <name type="scientific">Arthrobacter jinronghuae</name>
    <dbReference type="NCBI Taxonomy" id="2964609"/>
    <lineage>
        <taxon>Bacteria</taxon>
        <taxon>Bacillati</taxon>
        <taxon>Actinomycetota</taxon>
        <taxon>Actinomycetes</taxon>
        <taxon>Micrococcales</taxon>
        <taxon>Micrococcaceae</taxon>
        <taxon>Arthrobacter</taxon>
    </lineage>
</organism>
<keyword evidence="3" id="KW-1185">Reference proteome</keyword>
<dbReference type="Proteomes" id="UP001206924">
    <property type="component" value="Unassembled WGS sequence"/>
</dbReference>
<dbReference type="Gene3D" id="3.40.50.1820">
    <property type="entry name" value="alpha/beta hydrolase"/>
    <property type="match status" value="1"/>
</dbReference>
<reference evidence="2 3" key="1">
    <citation type="submission" date="2022-07" db="EMBL/GenBank/DDBJ databases">
        <title>Novel species in genus Arthrobacter.</title>
        <authorList>
            <person name="Liu Y."/>
        </authorList>
    </citation>
    <scope>NUCLEOTIDE SEQUENCE [LARGE SCALE GENOMIC DNA]</scope>
    <source>
        <strain evidence="3">zg-Y859</strain>
    </source>
</reference>
<accession>A0ABT1NLG5</accession>
<feature type="domain" description="Thioesterase" evidence="1">
    <location>
        <begin position="162"/>
        <end position="214"/>
    </location>
</feature>
<comment type="caution">
    <text evidence="2">The sequence shown here is derived from an EMBL/GenBank/DDBJ whole genome shotgun (WGS) entry which is preliminary data.</text>
</comment>
<evidence type="ECO:0000259" key="1">
    <source>
        <dbReference type="Pfam" id="PF00975"/>
    </source>
</evidence>
<evidence type="ECO:0000313" key="3">
    <source>
        <dbReference type="Proteomes" id="UP001206924"/>
    </source>
</evidence>
<dbReference type="Pfam" id="PF00975">
    <property type="entry name" value="Thioesterase"/>
    <property type="match status" value="1"/>
</dbReference>
<dbReference type="EMBL" id="JANFLP010000001">
    <property type="protein sequence ID" value="MCQ1948480.1"/>
    <property type="molecule type" value="Genomic_DNA"/>
</dbReference>
<protein>
    <recommendedName>
        <fullName evidence="1">Thioesterase domain-containing protein</fullName>
    </recommendedName>
</protein>
<dbReference type="SUPFAM" id="SSF53474">
    <property type="entry name" value="alpha/beta-Hydrolases"/>
    <property type="match status" value="1"/>
</dbReference>
<gene>
    <name evidence="2" type="ORF">NNX28_00870</name>
</gene>
<dbReference type="RefSeq" id="WP_255864463.1">
    <property type="nucleotide sequence ID" value="NZ_CP104263.1"/>
</dbReference>
<name>A0ABT1NLG5_9MICC</name>
<sequence>MDPAPLGPPEKPGTLVFLPGTGRPNPQLADRIREQVAEVPGLSDYRVLAVDWAAAAPDEVSFVPALPPRYVADDPPGVTDTSLALALFGMDLGAADPLKQASSAGAPPARPDAAFLGETLQDLVLGVLTDAGIRHRIRLTDAAGSFFGKVAFYLAHGPAARARIADTLRSTDQDAPVVLFGHSLGSVAAVDLLSSPEAEGIRVDLLVSVGSQAPWFYLLDALAYLGPDRGGSGPAVPWLNFWDERDLISFCAERVFAGRDVNVTDSEVDSGKPFPESHTAYFSDPRVYRQLWEHLREARADKPGSGNGSGI</sequence>
<proteinExistence type="predicted"/>
<dbReference type="InterPro" id="IPR001031">
    <property type="entry name" value="Thioesterase"/>
</dbReference>
<dbReference type="InterPro" id="IPR029058">
    <property type="entry name" value="AB_hydrolase_fold"/>
</dbReference>